<keyword evidence="3" id="KW-1185">Reference proteome</keyword>
<protein>
    <submittedName>
        <fullName evidence="2">Uncharacterized protein</fullName>
    </submittedName>
</protein>
<feature type="compositionally biased region" description="Low complexity" evidence="1">
    <location>
        <begin position="341"/>
        <end position="353"/>
    </location>
</feature>
<feature type="compositionally biased region" description="Basic residues" evidence="1">
    <location>
        <begin position="220"/>
        <end position="231"/>
    </location>
</feature>
<proteinExistence type="predicted"/>
<organism evidence="2 3">
    <name type="scientific">Psilocybe cf. subviscida</name>
    <dbReference type="NCBI Taxonomy" id="2480587"/>
    <lineage>
        <taxon>Eukaryota</taxon>
        <taxon>Fungi</taxon>
        <taxon>Dikarya</taxon>
        <taxon>Basidiomycota</taxon>
        <taxon>Agaricomycotina</taxon>
        <taxon>Agaricomycetes</taxon>
        <taxon>Agaricomycetidae</taxon>
        <taxon>Agaricales</taxon>
        <taxon>Agaricineae</taxon>
        <taxon>Strophariaceae</taxon>
        <taxon>Psilocybe</taxon>
    </lineage>
</organism>
<feature type="compositionally biased region" description="Polar residues" evidence="1">
    <location>
        <begin position="114"/>
        <end position="124"/>
    </location>
</feature>
<feature type="compositionally biased region" description="Polar residues" evidence="1">
    <location>
        <begin position="147"/>
        <end position="163"/>
    </location>
</feature>
<dbReference type="OrthoDB" id="5582146at2759"/>
<dbReference type="EMBL" id="JAACJJ010000003">
    <property type="protein sequence ID" value="KAF5328677.1"/>
    <property type="molecule type" value="Genomic_DNA"/>
</dbReference>
<sequence>MPLQRLIGTQAFLPALLARIRDEFAPSAVPLDNVIFQSILLCLVAGDKHLILRTPEEDIALAVKLVVWTLSSIFDVSTRKLKIRPRNPSNRPSANFSSDPVAMFLRSLFLPAQSSESNSNYTSPNEDDEGSTIENRQQHRPRAPKHSVSSVSIKRTYPSSATTPPILRRTSPESILMQGSLYNEATSIINTGILKPTPMYPPNYPAMTHAFTDPLPVRPTARKSRRRHHGSRSSGTSKQLLQLPQALVVSGLEGGSEAVQRALAQVIREKQVCLDDGNVRPLPEGFFVVYVCPWNAKERPEIHKTLLDKFAMSTNIFVSQNVRRDFNLMNLWPSGPPRPFDPSSQSNPSSPASGHPLSLLPNQAYTPPVSSKPLPTHRHQPSASTAVSGLSIPAKPHSIPVPSSLLNALREAHSCVHFSSSLLIYLSDVISAARHNSRLDGMLLTATAMRDAQALIKASRVIGLDLTGAELLRPSALDPDTGSTTEDSQYVDEDAVEEDDQLFQDARSTFDLPGEERQGLLHADEGRTVGGTTSLGHDHERGHPQVKKVLDVSEVDVARIVPRVVSHRLRVRDGPEDEVLSSALFGATFRPPAVILAGDNSAQQVEHEKPLSVKNLLVQILAEV</sequence>
<feature type="region of interest" description="Disordered" evidence="1">
    <location>
        <begin position="114"/>
        <end position="172"/>
    </location>
</feature>
<evidence type="ECO:0000313" key="2">
    <source>
        <dbReference type="EMBL" id="KAF5328677.1"/>
    </source>
</evidence>
<dbReference type="AlphaFoldDB" id="A0A8H5F9Q5"/>
<evidence type="ECO:0000256" key="1">
    <source>
        <dbReference type="SAM" id="MobiDB-lite"/>
    </source>
</evidence>
<comment type="caution">
    <text evidence="2">The sequence shown here is derived from an EMBL/GenBank/DDBJ whole genome shotgun (WGS) entry which is preliminary data.</text>
</comment>
<dbReference type="Proteomes" id="UP000567179">
    <property type="component" value="Unassembled WGS sequence"/>
</dbReference>
<feature type="region of interest" description="Disordered" evidence="1">
    <location>
        <begin position="336"/>
        <end position="391"/>
    </location>
</feature>
<feature type="compositionally biased region" description="Polar residues" evidence="1">
    <location>
        <begin position="360"/>
        <end position="369"/>
    </location>
</feature>
<reference evidence="2 3" key="1">
    <citation type="journal article" date="2020" name="ISME J.">
        <title>Uncovering the hidden diversity of litter-decomposition mechanisms in mushroom-forming fungi.</title>
        <authorList>
            <person name="Floudas D."/>
            <person name="Bentzer J."/>
            <person name="Ahren D."/>
            <person name="Johansson T."/>
            <person name="Persson P."/>
            <person name="Tunlid A."/>
        </authorList>
    </citation>
    <scope>NUCLEOTIDE SEQUENCE [LARGE SCALE GENOMIC DNA]</scope>
    <source>
        <strain evidence="2 3">CBS 101986</strain>
    </source>
</reference>
<accession>A0A8H5F9Q5</accession>
<name>A0A8H5F9Q5_9AGAR</name>
<feature type="region of interest" description="Disordered" evidence="1">
    <location>
        <begin position="211"/>
        <end position="238"/>
    </location>
</feature>
<gene>
    <name evidence="2" type="ORF">D9619_011654</name>
</gene>
<evidence type="ECO:0000313" key="3">
    <source>
        <dbReference type="Proteomes" id="UP000567179"/>
    </source>
</evidence>
<feature type="region of interest" description="Disordered" evidence="1">
    <location>
        <begin position="520"/>
        <end position="541"/>
    </location>
</feature>